<dbReference type="InterPro" id="IPR000873">
    <property type="entry name" value="AMP-dep_synth/lig_dom"/>
</dbReference>
<dbReference type="Proteomes" id="UP000056750">
    <property type="component" value="Chromosome"/>
</dbReference>
<dbReference type="Pfam" id="PF13193">
    <property type="entry name" value="AMP-binding_C"/>
    <property type="match status" value="1"/>
</dbReference>
<evidence type="ECO:0000313" key="6">
    <source>
        <dbReference type="Proteomes" id="UP001170717"/>
    </source>
</evidence>
<dbReference type="Proteomes" id="UP001170717">
    <property type="component" value="Unassembled WGS sequence"/>
</dbReference>
<gene>
    <name evidence="3" type="ORF">AVL57_11040</name>
    <name evidence="4" type="ORF">Q4527_16975</name>
</gene>
<dbReference type="CDD" id="cd04433">
    <property type="entry name" value="AFD_class_I"/>
    <property type="match status" value="1"/>
</dbReference>
<evidence type="ECO:0000313" key="4">
    <source>
        <dbReference type="EMBL" id="MDO6579098.1"/>
    </source>
</evidence>
<dbReference type="EMBL" id="CP013926">
    <property type="protein sequence ID" value="AMJ74452.1"/>
    <property type="molecule type" value="Genomic_DNA"/>
</dbReference>
<sequence length="456" mass="49550">MLSLLEQVSKFSGIALVHNTRADKKAAKKVDNSVNDDARAIQYTTYETLIAEAKALRAKGNLPCQAVLTFDDLTTFVTYLLAYEGVVENLYLQPEAPLALPNTSNAYNSSTNTVDITHKKPAATVWHLATSGTTGTPKWIAHTSSSLCRAIKHGRQHQQTRWALCYQPFRYAGLQVILQSLLNGATLVDCTTADTAKKVDIIRREKVNAISATPTLWRQFLLSGAFSDSSPTFTIEKITLGGEITDAPLMALLASQFSNAKIMHVYASTEAGVGFAVTDGQPGFPKQWLTSGVNGNSLKVDSENVLWIKANAAQNTKLNKINNTIVEVDSQGYVNTNDVVIIKDNRVYFKGRANGAINVGGQKVHPEHVEQVLLQSPLVSQARVYAKQSSIMGQLVVADVVLSASKDIETKPTIALLLHCKKHLARFEMPTKINVTDSIAINASGKIGRAQQASTE</sequence>
<organism evidence="4 6">
    <name type="scientific">Alteromonas stellipolaris</name>
    <dbReference type="NCBI Taxonomy" id="233316"/>
    <lineage>
        <taxon>Bacteria</taxon>
        <taxon>Pseudomonadati</taxon>
        <taxon>Pseudomonadota</taxon>
        <taxon>Gammaproteobacteria</taxon>
        <taxon>Alteromonadales</taxon>
        <taxon>Alteromonadaceae</taxon>
        <taxon>Alteromonas/Salinimonas group</taxon>
        <taxon>Alteromonas</taxon>
    </lineage>
</organism>
<dbReference type="Pfam" id="PF00501">
    <property type="entry name" value="AMP-binding"/>
    <property type="match status" value="1"/>
</dbReference>
<proteinExistence type="predicted"/>
<dbReference type="PANTHER" id="PTHR43201:SF32">
    <property type="entry name" value="2-SUCCINYLBENZOATE--COA LIGASE, CHLOROPLASTIC_PEROXISOMAL"/>
    <property type="match status" value="1"/>
</dbReference>
<evidence type="ECO:0000259" key="2">
    <source>
        <dbReference type="Pfam" id="PF13193"/>
    </source>
</evidence>
<keyword evidence="5" id="KW-1185">Reference proteome</keyword>
<protein>
    <submittedName>
        <fullName evidence="4">Fatty acid--CoA ligase family protein</fullName>
    </submittedName>
</protein>
<dbReference type="InterPro" id="IPR045851">
    <property type="entry name" value="AMP-bd_C_sf"/>
</dbReference>
<evidence type="ECO:0000313" key="3">
    <source>
        <dbReference type="EMBL" id="AMJ74452.1"/>
    </source>
</evidence>
<dbReference type="GO" id="GO:0006631">
    <property type="term" value="P:fatty acid metabolic process"/>
    <property type="evidence" value="ECO:0007669"/>
    <property type="project" value="TreeGrafter"/>
</dbReference>
<name>A0AAW7Z885_9ALTE</name>
<dbReference type="AlphaFoldDB" id="A0AAW7Z885"/>
<evidence type="ECO:0000259" key="1">
    <source>
        <dbReference type="Pfam" id="PF00501"/>
    </source>
</evidence>
<dbReference type="GO" id="GO:0031956">
    <property type="term" value="F:medium-chain fatty acid-CoA ligase activity"/>
    <property type="evidence" value="ECO:0007669"/>
    <property type="project" value="TreeGrafter"/>
</dbReference>
<dbReference type="SUPFAM" id="SSF56801">
    <property type="entry name" value="Acetyl-CoA synthetase-like"/>
    <property type="match status" value="1"/>
</dbReference>
<dbReference type="EMBL" id="JAUOQI010000015">
    <property type="protein sequence ID" value="MDO6579098.1"/>
    <property type="molecule type" value="Genomic_DNA"/>
</dbReference>
<feature type="domain" description="AMP-dependent synthetase/ligase" evidence="1">
    <location>
        <begin position="112"/>
        <end position="281"/>
    </location>
</feature>
<evidence type="ECO:0000313" key="5">
    <source>
        <dbReference type="Proteomes" id="UP000056750"/>
    </source>
</evidence>
<dbReference type="Gene3D" id="3.40.50.12780">
    <property type="entry name" value="N-terminal domain of ligase-like"/>
    <property type="match status" value="1"/>
</dbReference>
<feature type="domain" description="AMP-binding enzyme C-terminal" evidence="2">
    <location>
        <begin position="369"/>
        <end position="446"/>
    </location>
</feature>
<dbReference type="RefSeq" id="WP_057793328.1">
    <property type="nucleotide sequence ID" value="NZ_CAXIBE010000012.1"/>
</dbReference>
<dbReference type="Gene3D" id="3.30.300.30">
    <property type="match status" value="1"/>
</dbReference>
<dbReference type="PANTHER" id="PTHR43201">
    <property type="entry name" value="ACYL-COA SYNTHETASE"/>
    <property type="match status" value="1"/>
</dbReference>
<dbReference type="KEGG" id="asq:AVL57_11040"/>
<keyword evidence="4" id="KW-0436">Ligase</keyword>
<dbReference type="InterPro" id="IPR025110">
    <property type="entry name" value="AMP-bd_C"/>
</dbReference>
<dbReference type="InterPro" id="IPR042099">
    <property type="entry name" value="ANL_N_sf"/>
</dbReference>
<reference evidence="3 5" key="1">
    <citation type="submission" date="2015-12" db="EMBL/GenBank/DDBJ databases">
        <title>Intraspecies pangenome expansion in the marine bacterium Alteromonas.</title>
        <authorList>
            <person name="Lopez-Perez M."/>
            <person name="Rodriguez-Valera F."/>
        </authorList>
    </citation>
    <scope>NUCLEOTIDE SEQUENCE [LARGE SCALE GENOMIC DNA]</scope>
    <source>
        <strain evidence="3 5">LMG 21861</strain>
    </source>
</reference>
<reference evidence="4" key="2">
    <citation type="submission" date="2023-07" db="EMBL/GenBank/DDBJ databases">
        <title>Genome content predicts the carbon catabolic preferences of heterotrophic bacteria.</title>
        <authorList>
            <person name="Gralka M."/>
        </authorList>
    </citation>
    <scope>NUCLEOTIDE SEQUENCE</scope>
    <source>
        <strain evidence="4">F2M12</strain>
    </source>
</reference>
<accession>A0AAW7Z885</accession>